<evidence type="ECO:0000259" key="1">
    <source>
        <dbReference type="PROSITE" id="PS50011"/>
    </source>
</evidence>
<organism evidence="2 3">
    <name type="scientific">Phytophthora lilii</name>
    <dbReference type="NCBI Taxonomy" id="2077276"/>
    <lineage>
        <taxon>Eukaryota</taxon>
        <taxon>Sar</taxon>
        <taxon>Stramenopiles</taxon>
        <taxon>Oomycota</taxon>
        <taxon>Peronosporomycetes</taxon>
        <taxon>Peronosporales</taxon>
        <taxon>Peronosporaceae</taxon>
        <taxon>Phytophthora</taxon>
    </lineage>
</organism>
<comment type="caution">
    <text evidence="2">The sequence shown here is derived from an EMBL/GenBank/DDBJ whole genome shotgun (WGS) entry which is preliminary data.</text>
</comment>
<dbReference type="OrthoDB" id="121412at2759"/>
<dbReference type="PANTHER" id="PTHR44329:SF214">
    <property type="entry name" value="PROTEIN KINASE DOMAIN-CONTAINING PROTEIN"/>
    <property type="match status" value="1"/>
</dbReference>
<dbReference type="Pfam" id="PF07714">
    <property type="entry name" value="PK_Tyr_Ser-Thr"/>
    <property type="match status" value="1"/>
</dbReference>
<dbReference type="InterPro" id="IPR001245">
    <property type="entry name" value="Ser-Thr/Tyr_kinase_cat_dom"/>
</dbReference>
<dbReference type="InterPro" id="IPR051681">
    <property type="entry name" value="Ser/Thr_Kinases-Pseudokinases"/>
</dbReference>
<dbReference type="SMART" id="SM00220">
    <property type="entry name" value="S_TKc"/>
    <property type="match status" value="1"/>
</dbReference>
<dbReference type="PROSITE" id="PS00108">
    <property type="entry name" value="PROTEIN_KINASE_ST"/>
    <property type="match status" value="1"/>
</dbReference>
<protein>
    <submittedName>
        <fullName evidence="2">Unnamed protein product</fullName>
    </submittedName>
</protein>
<dbReference type="InterPro" id="IPR008271">
    <property type="entry name" value="Ser/Thr_kinase_AS"/>
</dbReference>
<name>A0A9W7CQ87_9STRA</name>
<reference evidence="2" key="1">
    <citation type="submission" date="2023-04" db="EMBL/GenBank/DDBJ databases">
        <title>Phytophthora lilii NBRC 32176.</title>
        <authorList>
            <person name="Ichikawa N."/>
            <person name="Sato H."/>
            <person name="Tonouchi N."/>
        </authorList>
    </citation>
    <scope>NUCLEOTIDE SEQUENCE</scope>
    <source>
        <strain evidence="2">NBRC 32176</strain>
    </source>
</reference>
<dbReference type="GO" id="GO:0004674">
    <property type="term" value="F:protein serine/threonine kinase activity"/>
    <property type="evidence" value="ECO:0007669"/>
    <property type="project" value="TreeGrafter"/>
</dbReference>
<accession>A0A9W7CQ87</accession>
<proteinExistence type="predicted"/>
<dbReference type="SUPFAM" id="SSF56112">
    <property type="entry name" value="Protein kinase-like (PK-like)"/>
    <property type="match status" value="1"/>
</dbReference>
<dbReference type="Proteomes" id="UP001165083">
    <property type="component" value="Unassembled WGS sequence"/>
</dbReference>
<dbReference type="AlphaFoldDB" id="A0A9W7CQ87"/>
<evidence type="ECO:0000313" key="3">
    <source>
        <dbReference type="Proteomes" id="UP001165083"/>
    </source>
</evidence>
<keyword evidence="3" id="KW-1185">Reference proteome</keyword>
<dbReference type="PANTHER" id="PTHR44329">
    <property type="entry name" value="SERINE/THREONINE-PROTEIN KINASE TNNI3K-RELATED"/>
    <property type="match status" value="1"/>
</dbReference>
<dbReference type="InterPro" id="IPR000719">
    <property type="entry name" value="Prot_kinase_dom"/>
</dbReference>
<evidence type="ECO:0000313" key="2">
    <source>
        <dbReference type="EMBL" id="GMF34286.1"/>
    </source>
</evidence>
<dbReference type="InterPro" id="IPR011009">
    <property type="entry name" value="Kinase-like_dom_sf"/>
</dbReference>
<gene>
    <name evidence="2" type="ORF">Plil01_001461000</name>
</gene>
<dbReference type="PROSITE" id="PS50011">
    <property type="entry name" value="PROTEIN_KINASE_DOM"/>
    <property type="match status" value="1"/>
</dbReference>
<sequence length="426" mass="47049">MVLLKCEKETYFAKYSPDELELLNAVFGYAASLSHAEVPHVPRWFIPPHEVDFVEAPFSKGAFGSVHHGTWLDARVVVKQMLNPVDSEMERSIFMNEIKIWYYLNYPHVVKLHGACHVGRPFFVCEFASNGILTDFIVKEENSGRHVLWQKLYEVALGLHFLHERNVTHGDLKGNNILVGADGTAKLTDFGLSSMLTSSAEPTPVVGTTGAVRWKAPEILSGASGASYAADIYSFGMSIIEAATHALPWGNQMPDSAVRYHVVKMRALPNRPARLTDEQWELIQNMCAFEPSQRPEIVVVVERLKHFAEKERYEGEGHLNASSSFYVSSDSDRGMSVHTTSSTSVTASQTQSARLSSAVDSLQSSGRTFSFSACSINTLTGDEGVPALNLHEVRVKVTSFGYKVLQTQTVSSFIVFTVSEFTSSIG</sequence>
<dbReference type="GO" id="GO:0005524">
    <property type="term" value="F:ATP binding"/>
    <property type="evidence" value="ECO:0007669"/>
    <property type="project" value="InterPro"/>
</dbReference>
<dbReference type="Gene3D" id="1.10.510.10">
    <property type="entry name" value="Transferase(Phosphotransferase) domain 1"/>
    <property type="match status" value="1"/>
</dbReference>
<dbReference type="EMBL" id="BSXW01001171">
    <property type="protein sequence ID" value="GMF34286.1"/>
    <property type="molecule type" value="Genomic_DNA"/>
</dbReference>
<feature type="domain" description="Protein kinase" evidence="1">
    <location>
        <begin position="52"/>
        <end position="307"/>
    </location>
</feature>